<accession>A0ABV9JHQ0</accession>
<dbReference type="EMBL" id="JBHSGB010000003">
    <property type="protein sequence ID" value="MFC4654042.1"/>
    <property type="molecule type" value="Genomic_DNA"/>
</dbReference>
<proteinExistence type="predicted"/>
<dbReference type="RefSeq" id="WP_377331712.1">
    <property type="nucleotide sequence ID" value="NZ_JBHSGB010000003.1"/>
</dbReference>
<keyword evidence="2" id="KW-1185">Reference proteome</keyword>
<reference evidence="2" key="1">
    <citation type="journal article" date="2019" name="Int. J. Syst. Evol. Microbiol.">
        <title>The Global Catalogue of Microorganisms (GCM) 10K type strain sequencing project: providing services to taxonomists for standard genome sequencing and annotation.</title>
        <authorList>
            <consortium name="The Broad Institute Genomics Platform"/>
            <consortium name="The Broad Institute Genome Sequencing Center for Infectious Disease"/>
            <person name="Wu L."/>
            <person name="Ma J."/>
        </authorList>
    </citation>
    <scope>NUCLEOTIDE SEQUENCE [LARGE SCALE GENOMIC DNA]</scope>
    <source>
        <strain evidence="2">DT28</strain>
    </source>
</reference>
<name>A0ABV9JHQ0_9GAMM</name>
<protein>
    <submittedName>
        <fullName evidence="1">Uncharacterized protein</fullName>
    </submittedName>
</protein>
<evidence type="ECO:0000313" key="1">
    <source>
        <dbReference type="EMBL" id="MFC4654042.1"/>
    </source>
</evidence>
<dbReference type="Proteomes" id="UP001595962">
    <property type="component" value="Unassembled WGS sequence"/>
</dbReference>
<organism evidence="1 2">
    <name type="scientific">Rheinheimera marina</name>
    <dbReference type="NCBI Taxonomy" id="1774958"/>
    <lineage>
        <taxon>Bacteria</taxon>
        <taxon>Pseudomonadati</taxon>
        <taxon>Pseudomonadota</taxon>
        <taxon>Gammaproteobacteria</taxon>
        <taxon>Chromatiales</taxon>
        <taxon>Chromatiaceae</taxon>
        <taxon>Rheinheimera</taxon>
    </lineage>
</organism>
<comment type="caution">
    <text evidence="1">The sequence shown here is derived from an EMBL/GenBank/DDBJ whole genome shotgun (WGS) entry which is preliminary data.</text>
</comment>
<evidence type="ECO:0000313" key="2">
    <source>
        <dbReference type="Proteomes" id="UP001595962"/>
    </source>
</evidence>
<sequence>MRLITIFTHQLSGIHPKLSSKSKQISSLMYTAQVRDFTAEGLASLLKLYPIHVMRRQDVDYPPGVPPSEDKQLYYVVAGLRQFELLSVFLALQATSTSQSAESSVQNTVNQVFEQIQVIEQTDLRPKQILELAGDDIAGSAVLFSLGTKVAAQLDIIRQHTGSAVLDKYPKYSSERRLADRAKVSD</sequence>
<gene>
    <name evidence="1" type="ORF">ACFO3I_03265</name>
</gene>